<dbReference type="SUPFAM" id="SSF53474">
    <property type="entry name" value="alpha/beta-Hydrolases"/>
    <property type="match status" value="1"/>
</dbReference>
<sequence length="537" mass="60834">MDKPIEKEEEEKEKENKIYLHPEYDECGRPYYNVPNARTEENLIAVCLKYASKVIPVIFLPGVMGSNLKSKDGVPVWLVNSQLGVASWITKSASYRKGTLDPQNTDIYDSGAINNYIAEGRKFPDRHQRGWGEVAYLSYGHFLPWLQLVLDDERLVFEYRMEGKGKKTARQQLIGQNLGAEWGEEPLTTEEVGHSYRFMYPIHVMGYNWLQSNADSAKKLAKYVDKVLAFYGKRCAANKVILVTHSMGGLVARHYSEKLGGRDKILGIVHGVMPDTGSPMTYKRMKTGEDGITGLVIGSNGAEMTPVLAQSPGPLQLLPGKAYGKGWLHIADGKITHKLPESDPYQEIYLEKNRWWGLCETRFLNPDKEDKWKDKESWSNYLKSMNNTVKPFIEELSGKYHPNTYAFYGASEKHLSYGVISWKEVNKDYYNKTEDYSGMTFNQPLYDPFDLETGTTRMVQFSVGPSFQDIAAKTFKLAPPKEKGDGTVPEQAGRIPTRKLRSQLATDVDHEGAYKGDKAQLFTLRSIVKMVQAVKIE</sequence>
<dbReference type="EMBL" id="PUJY01000001">
    <property type="protein sequence ID" value="TDB63036.1"/>
    <property type="molecule type" value="Genomic_DNA"/>
</dbReference>
<dbReference type="Gene3D" id="3.40.50.1820">
    <property type="entry name" value="alpha/beta hydrolase"/>
    <property type="match status" value="1"/>
</dbReference>
<dbReference type="GO" id="GO:0006629">
    <property type="term" value="P:lipid metabolic process"/>
    <property type="evidence" value="ECO:0007669"/>
    <property type="project" value="InterPro"/>
</dbReference>
<evidence type="ECO:0000313" key="1">
    <source>
        <dbReference type="EMBL" id="TDB63036.1"/>
    </source>
</evidence>
<dbReference type="Pfam" id="PF02450">
    <property type="entry name" value="LCAT"/>
    <property type="match status" value="1"/>
</dbReference>
<dbReference type="AlphaFoldDB" id="A0A4R4K906"/>
<dbReference type="GO" id="GO:0008374">
    <property type="term" value="F:O-acyltransferase activity"/>
    <property type="evidence" value="ECO:0007669"/>
    <property type="project" value="InterPro"/>
</dbReference>
<dbReference type="PANTHER" id="PTHR11440">
    <property type="entry name" value="LECITHIN-CHOLESTEROL ACYLTRANSFERASE-RELATED"/>
    <property type="match status" value="1"/>
</dbReference>
<gene>
    <name evidence="1" type="ORF">C5467_00390</name>
</gene>
<comment type="caution">
    <text evidence="1">The sequence shown here is derived from an EMBL/GenBank/DDBJ whole genome shotgun (WGS) entry which is preliminary data.</text>
</comment>
<name>A0A4R4K906_9GAMM</name>
<dbReference type="InterPro" id="IPR029058">
    <property type="entry name" value="AB_hydrolase_fold"/>
</dbReference>
<protein>
    <recommendedName>
        <fullName evidence="3">Alpha/beta hydrolase</fullName>
    </recommendedName>
</protein>
<dbReference type="RefSeq" id="WP_132351525.1">
    <property type="nucleotide sequence ID" value="NZ_CAWOJO010000001.1"/>
</dbReference>
<reference evidence="1 2" key="1">
    <citation type="journal article" date="2019" name="Int. J. Syst. Evol. Microbiol.">
        <title>Photorhabdus khanii subsp. guanajuatensis subsp. nov., isolated from Heterorhabditis atacamensis, and Photorhabdus luminescens subsp. mexicana subsp. nov., isolated from Heterorhabditis mexicana entomopathogenic nematodes.</title>
        <authorList>
            <person name="Machado R.A.R."/>
            <person name="Bruno P."/>
            <person name="Arce C.C.M."/>
            <person name="Liechti N."/>
            <person name="Kohler A."/>
            <person name="Bernal J."/>
            <person name="Bruggmann R."/>
            <person name="Turlings T.C.J."/>
        </authorList>
    </citation>
    <scope>NUCLEOTIDE SEQUENCE [LARGE SCALE GENOMIC DNA]</scope>
    <source>
        <strain evidence="1 2">MEX20-17</strain>
    </source>
</reference>
<organism evidence="1 2">
    <name type="scientific">Photorhabdus khanii subsp. guanajuatensis</name>
    <dbReference type="NCBI Taxonomy" id="2100166"/>
    <lineage>
        <taxon>Bacteria</taxon>
        <taxon>Pseudomonadati</taxon>
        <taxon>Pseudomonadota</taxon>
        <taxon>Gammaproteobacteria</taxon>
        <taxon>Enterobacterales</taxon>
        <taxon>Morganellaceae</taxon>
        <taxon>Photorhabdus</taxon>
    </lineage>
</organism>
<proteinExistence type="predicted"/>
<evidence type="ECO:0008006" key="3">
    <source>
        <dbReference type="Google" id="ProtNLM"/>
    </source>
</evidence>
<dbReference type="Proteomes" id="UP000295598">
    <property type="component" value="Unassembled WGS sequence"/>
</dbReference>
<accession>A0A4R4K906</accession>
<dbReference type="InterPro" id="IPR003386">
    <property type="entry name" value="LACT/PDAT_acylTrfase"/>
</dbReference>
<evidence type="ECO:0000313" key="2">
    <source>
        <dbReference type="Proteomes" id="UP000295598"/>
    </source>
</evidence>